<keyword evidence="13" id="KW-0862">Zinc</keyword>
<accession>A0ABS8JFR4</accession>
<dbReference type="EMBL" id="JAJGAK010000001">
    <property type="protein sequence ID" value="MCC8362431.1"/>
    <property type="molecule type" value="Genomic_DNA"/>
</dbReference>
<dbReference type="InterPro" id="IPR007484">
    <property type="entry name" value="Peptidase_M28"/>
</dbReference>
<keyword evidence="24" id="KW-1185">Reference proteome</keyword>
<keyword evidence="9" id="KW-0479">Metal-binding</keyword>
<dbReference type="InterPro" id="IPR039866">
    <property type="entry name" value="CPQ"/>
</dbReference>
<gene>
    <name evidence="23" type="ORF">LK996_05010</name>
</gene>
<keyword evidence="14" id="KW-0333">Golgi apparatus</keyword>
<evidence type="ECO:0000256" key="15">
    <source>
        <dbReference type="ARBA" id="ARBA00023049"/>
    </source>
</evidence>
<feature type="signal peptide" evidence="21">
    <location>
        <begin position="1"/>
        <end position="19"/>
    </location>
</feature>
<keyword evidence="10 21" id="KW-0732">Signal</keyword>
<evidence type="ECO:0000256" key="17">
    <source>
        <dbReference type="ARBA" id="ARBA00023180"/>
    </source>
</evidence>
<keyword evidence="11" id="KW-0378">Hydrolase</keyword>
<comment type="subunit">
    <text evidence="19">Homodimer. The monomeric form is inactive while the homodimer is active.</text>
</comment>
<evidence type="ECO:0000256" key="13">
    <source>
        <dbReference type="ARBA" id="ARBA00022833"/>
    </source>
</evidence>
<evidence type="ECO:0000256" key="3">
    <source>
        <dbReference type="ARBA" id="ARBA00004555"/>
    </source>
</evidence>
<name>A0ABS8JFR4_9GAMM</name>
<evidence type="ECO:0000256" key="10">
    <source>
        <dbReference type="ARBA" id="ARBA00022729"/>
    </source>
</evidence>
<feature type="domain" description="Peptidase M28" evidence="22">
    <location>
        <begin position="298"/>
        <end position="517"/>
    </location>
</feature>
<protein>
    <recommendedName>
        <fullName evidence="5">Carboxypeptidase Q</fullName>
    </recommendedName>
    <alternativeName>
        <fullName evidence="20">Plasma glutamate carboxypeptidase</fullName>
    </alternativeName>
</protein>
<evidence type="ECO:0000256" key="5">
    <source>
        <dbReference type="ARBA" id="ARBA00014116"/>
    </source>
</evidence>
<keyword evidence="15" id="KW-0482">Metalloprotease</keyword>
<dbReference type="Gene3D" id="3.40.630.10">
    <property type="entry name" value="Zn peptidases"/>
    <property type="match status" value="2"/>
</dbReference>
<evidence type="ECO:0000256" key="14">
    <source>
        <dbReference type="ARBA" id="ARBA00023034"/>
    </source>
</evidence>
<keyword evidence="17" id="KW-0325">Glycoprotein</keyword>
<evidence type="ECO:0000256" key="2">
    <source>
        <dbReference type="ARBA" id="ARBA00004371"/>
    </source>
</evidence>
<keyword evidence="12" id="KW-0256">Endoplasmic reticulum</keyword>
<evidence type="ECO:0000256" key="21">
    <source>
        <dbReference type="SAM" id="SignalP"/>
    </source>
</evidence>
<keyword evidence="8" id="KW-0645">Protease</keyword>
<sequence length="536" mass="58982">MKRVLLAAAAATLVFGLHAEGLHVEERVDLSMTSRIRQEAFNHSQVMALLGHLTEQIGPRLTNSPAMSQANDWTRSKFNEWGLANVRDEAMTDAFGRGWEFRSASVELLSPRAYPLRALPKAWTPGTNGPVEGEAIAAKIESKADFEKFKGKLRGKIVFLSEARPYKPGEKPDWHRETDETLGEMKALAVPVDQTAEAREEARERRRKRYEFTPQLNQFLIDEGAIASVSASGWDNGIVLLSGGGSRKAGESVGVPSLAMSAEHYNAVMRTLARKEPVRLRVNVDARFTSETDQPAYNTLAEIPGTGPHKNEVVMIGAHMDSWHAGTGAADNGAGVAVMMEAMRILKAAGAKPDRTIRVALWTGEEQGLLGSADYVSRHFGKFAETTDPEELKLPEFLRTKRGALQPGRDYEKLAAYFNLDNGGGKIRGIYAQENMAAAPIFETWLKPFNDVGATIVTQRNTGSTDHISFDRIGLPGFQFVQDDLDYFTNVHHSDLDVYDHIVAEDLKQASAVVASFAYNAAMRSEKLPRKAVIAD</sequence>
<dbReference type="Proteomes" id="UP001165293">
    <property type="component" value="Unassembled WGS sequence"/>
</dbReference>
<evidence type="ECO:0000256" key="9">
    <source>
        <dbReference type="ARBA" id="ARBA00022723"/>
    </source>
</evidence>
<organism evidence="23 24">
    <name type="scientific">Noviluteimonas lactosilytica</name>
    <dbReference type="NCBI Taxonomy" id="2888523"/>
    <lineage>
        <taxon>Bacteria</taxon>
        <taxon>Pseudomonadati</taxon>
        <taxon>Pseudomonadota</taxon>
        <taxon>Gammaproteobacteria</taxon>
        <taxon>Lysobacterales</taxon>
        <taxon>Lysobacteraceae</taxon>
        <taxon>Noviluteimonas</taxon>
    </lineage>
</organism>
<evidence type="ECO:0000256" key="6">
    <source>
        <dbReference type="ARBA" id="ARBA00022525"/>
    </source>
</evidence>
<evidence type="ECO:0000256" key="16">
    <source>
        <dbReference type="ARBA" id="ARBA00023145"/>
    </source>
</evidence>
<evidence type="ECO:0000256" key="1">
    <source>
        <dbReference type="ARBA" id="ARBA00004240"/>
    </source>
</evidence>
<keyword evidence="18" id="KW-0458">Lysosome</keyword>
<dbReference type="PANTHER" id="PTHR12053:SF3">
    <property type="entry name" value="CARBOXYPEPTIDASE Q"/>
    <property type="match status" value="1"/>
</dbReference>
<evidence type="ECO:0000256" key="12">
    <source>
        <dbReference type="ARBA" id="ARBA00022824"/>
    </source>
</evidence>
<evidence type="ECO:0000313" key="24">
    <source>
        <dbReference type="Proteomes" id="UP001165293"/>
    </source>
</evidence>
<evidence type="ECO:0000256" key="18">
    <source>
        <dbReference type="ARBA" id="ARBA00023228"/>
    </source>
</evidence>
<evidence type="ECO:0000256" key="20">
    <source>
        <dbReference type="ARBA" id="ARBA00033328"/>
    </source>
</evidence>
<dbReference type="Pfam" id="PF04389">
    <property type="entry name" value="Peptidase_M28"/>
    <property type="match status" value="1"/>
</dbReference>
<evidence type="ECO:0000259" key="22">
    <source>
        <dbReference type="Pfam" id="PF04389"/>
    </source>
</evidence>
<evidence type="ECO:0000256" key="19">
    <source>
        <dbReference type="ARBA" id="ARBA00025833"/>
    </source>
</evidence>
<evidence type="ECO:0000256" key="11">
    <source>
        <dbReference type="ARBA" id="ARBA00022801"/>
    </source>
</evidence>
<proteinExistence type="predicted"/>
<evidence type="ECO:0000256" key="4">
    <source>
        <dbReference type="ARBA" id="ARBA00004613"/>
    </source>
</evidence>
<dbReference type="SUPFAM" id="SSF53187">
    <property type="entry name" value="Zn-dependent exopeptidases"/>
    <property type="match status" value="1"/>
</dbReference>
<feature type="chain" id="PRO_5045880923" description="Carboxypeptidase Q" evidence="21">
    <location>
        <begin position="20"/>
        <end position="536"/>
    </location>
</feature>
<evidence type="ECO:0000256" key="8">
    <source>
        <dbReference type="ARBA" id="ARBA00022670"/>
    </source>
</evidence>
<reference evidence="23" key="1">
    <citation type="submission" date="2021-10" db="EMBL/GenBank/DDBJ databases">
        <authorList>
            <person name="Lyu M."/>
            <person name="Wang X."/>
            <person name="Meng X."/>
            <person name="Xu K."/>
        </authorList>
    </citation>
    <scope>NUCLEOTIDE SEQUENCE</scope>
    <source>
        <strain evidence="23">A6</strain>
    </source>
</reference>
<evidence type="ECO:0000256" key="7">
    <source>
        <dbReference type="ARBA" id="ARBA00022645"/>
    </source>
</evidence>
<comment type="caution">
    <text evidence="23">The sequence shown here is derived from an EMBL/GenBank/DDBJ whole genome shotgun (WGS) entry which is preliminary data.</text>
</comment>
<keyword evidence="16" id="KW-0865">Zymogen</keyword>
<dbReference type="PANTHER" id="PTHR12053">
    <property type="entry name" value="PROTEASE FAMILY M28 PLASMA GLUTAMATE CARBOXYPEPTIDASE-RELATED"/>
    <property type="match status" value="1"/>
</dbReference>
<keyword evidence="7" id="KW-0121">Carboxypeptidase</keyword>
<evidence type="ECO:0000313" key="23">
    <source>
        <dbReference type="EMBL" id="MCC8362431.1"/>
    </source>
</evidence>
<dbReference type="RefSeq" id="WP_230526034.1">
    <property type="nucleotide sequence ID" value="NZ_JAJGAK010000001.1"/>
</dbReference>
<comment type="subcellular location">
    <subcellularLocation>
        <location evidence="1">Endoplasmic reticulum</location>
    </subcellularLocation>
    <subcellularLocation>
        <location evidence="3">Golgi apparatus</location>
    </subcellularLocation>
    <subcellularLocation>
        <location evidence="2">Lysosome</location>
    </subcellularLocation>
    <subcellularLocation>
        <location evidence="4">Secreted</location>
    </subcellularLocation>
</comment>
<keyword evidence="6" id="KW-0964">Secreted</keyword>